<dbReference type="EMBL" id="ML210245">
    <property type="protein sequence ID" value="TFK22246.1"/>
    <property type="molecule type" value="Genomic_DNA"/>
</dbReference>
<dbReference type="Gene3D" id="3.30.470.20">
    <property type="entry name" value="ATP-grasp fold, B domain"/>
    <property type="match status" value="1"/>
</dbReference>
<dbReference type="InterPro" id="IPR011761">
    <property type="entry name" value="ATP-grasp"/>
</dbReference>
<keyword evidence="1" id="KW-0067">ATP-binding</keyword>
<dbReference type="InterPro" id="IPR003806">
    <property type="entry name" value="ATP-grasp_PylC-type"/>
</dbReference>
<evidence type="ECO:0000259" key="2">
    <source>
        <dbReference type="PROSITE" id="PS50975"/>
    </source>
</evidence>
<dbReference type="Gene3D" id="3.40.50.20">
    <property type="match status" value="1"/>
</dbReference>
<dbReference type="Proteomes" id="UP000307440">
    <property type="component" value="Unassembled WGS sequence"/>
</dbReference>
<proteinExistence type="predicted"/>
<organism evidence="3 4">
    <name type="scientific">Coprinopsis marcescibilis</name>
    <name type="common">Agaric fungus</name>
    <name type="synonym">Psathyrella marcescibilis</name>
    <dbReference type="NCBI Taxonomy" id="230819"/>
    <lineage>
        <taxon>Eukaryota</taxon>
        <taxon>Fungi</taxon>
        <taxon>Dikarya</taxon>
        <taxon>Basidiomycota</taxon>
        <taxon>Agaricomycotina</taxon>
        <taxon>Agaricomycetes</taxon>
        <taxon>Agaricomycetidae</taxon>
        <taxon>Agaricales</taxon>
        <taxon>Agaricineae</taxon>
        <taxon>Psathyrellaceae</taxon>
        <taxon>Coprinopsis</taxon>
    </lineage>
</organism>
<dbReference type="OrthoDB" id="186626at2759"/>
<evidence type="ECO:0000313" key="3">
    <source>
        <dbReference type="EMBL" id="TFK22246.1"/>
    </source>
</evidence>
<reference evidence="3 4" key="1">
    <citation type="journal article" date="2019" name="Nat. Ecol. Evol.">
        <title>Megaphylogeny resolves global patterns of mushroom evolution.</title>
        <authorList>
            <person name="Varga T."/>
            <person name="Krizsan K."/>
            <person name="Foldi C."/>
            <person name="Dima B."/>
            <person name="Sanchez-Garcia M."/>
            <person name="Sanchez-Ramirez S."/>
            <person name="Szollosi G.J."/>
            <person name="Szarkandi J.G."/>
            <person name="Papp V."/>
            <person name="Albert L."/>
            <person name="Andreopoulos W."/>
            <person name="Angelini C."/>
            <person name="Antonin V."/>
            <person name="Barry K.W."/>
            <person name="Bougher N.L."/>
            <person name="Buchanan P."/>
            <person name="Buyck B."/>
            <person name="Bense V."/>
            <person name="Catcheside P."/>
            <person name="Chovatia M."/>
            <person name="Cooper J."/>
            <person name="Damon W."/>
            <person name="Desjardin D."/>
            <person name="Finy P."/>
            <person name="Geml J."/>
            <person name="Haridas S."/>
            <person name="Hughes K."/>
            <person name="Justo A."/>
            <person name="Karasinski D."/>
            <person name="Kautmanova I."/>
            <person name="Kiss B."/>
            <person name="Kocsube S."/>
            <person name="Kotiranta H."/>
            <person name="LaButti K.M."/>
            <person name="Lechner B.E."/>
            <person name="Liimatainen K."/>
            <person name="Lipzen A."/>
            <person name="Lukacs Z."/>
            <person name="Mihaltcheva S."/>
            <person name="Morgado L.N."/>
            <person name="Niskanen T."/>
            <person name="Noordeloos M.E."/>
            <person name="Ohm R.A."/>
            <person name="Ortiz-Santana B."/>
            <person name="Ovrebo C."/>
            <person name="Racz N."/>
            <person name="Riley R."/>
            <person name="Savchenko A."/>
            <person name="Shiryaev A."/>
            <person name="Soop K."/>
            <person name="Spirin V."/>
            <person name="Szebenyi C."/>
            <person name="Tomsovsky M."/>
            <person name="Tulloss R.E."/>
            <person name="Uehling J."/>
            <person name="Grigoriev I.V."/>
            <person name="Vagvolgyi C."/>
            <person name="Papp T."/>
            <person name="Martin F.M."/>
            <person name="Miettinen O."/>
            <person name="Hibbett D.S."/>
            <person name="Nagy L.G."/>
        </authorList>
    </citation>
    <scope>NUCLEOTIDE SEQUENCE [LARGE SCALE GENOMIC DNA]</scope>
    <source>
        <strain evidence="3 4">CBS 121175</strain>
    </source>
</reference>
<dbReference type="GO" id="GO:0046872">
    <property type="term" value="F:metal ion binding"/>
    <property type="evidence" value="ECO:0007669"/>
    <property type="project" value="InterPro"/>
</dbReference>
<accession>A0A5C3KPK9</accession>
<name>A0A5C3KPK9_COPMA</name>
<dbReference type="GO" id="GO:0005524">
    <property type="term" value="F:ATP binding"/>
    <property type="evidence" value="ECO:0007669"/>
    <property type="project" value="UniProtKB-UniRule"/>
</dbReference>
<evidence type="ECO:0000313" key="4">
    <source>
        <dbReference type="Proteomes" id="UP000307440"/>
    </source>
</evidence>
<feature type="domain" description="ATP-grasp" evidence="2">
    <location>
        <begin position="129"/>
        <end position="322"/>
    </location>
</feature>
<sequence length="442" mass="49934">MPKRQPTSQRKLNVLLSNGRFPVTLDLARQLRTAGHKVFVADCMHYHVCKFSNVVTRSFHTPSPREDAEGYVAGIVDAIRNANIDIVIPMHEEILYLAEVAQSNDLLRSRLLAPPFQTLVMLHNKWEFSRFLTQNGLGVPNTVLCRNYEDVQALDKSIEWALKPGYGRASMSVFHLRPGKPLPAPDEIGISEDVHYVAQEWTPGQRYCTYSVLQSGKVTALGAYPVKDTIDVHMLVTPALFLGSSCVYFEVIEKPEIRAFVDRLAAHLPGVSGQFALDLVERQDGVFVAIECNPRATSGIHLFSGTSRLALALTCRLPSDNLPVDDMPDHVGPPKRAKRKVAPGMLMWKRSNEDGSTKAIVKEYMGHMKRLVASRDVIWSWRDLMPSIMQPFLLTSYDEIYREKGLELPTMFQYDLVWEPRIEHLRECNAVEGNTIETFRAM</sequence>
<protein>
    <submittedName>
        <fullName evidence="3">Carbamoylphosphate synthase large subunit</fullName>
    </submittedName>
</protein>
<dbReference type="AlphaFoldDB" id="A0A5C3KPK9"/>
<keyword evidence="1" id="KW-0547">Nucleotide-binding</keyword>
<keyword evidence="4" id="KW-1185">Reference proteome</keyword>
<dbReference type="PROSITE" id="PS50975">
    <property type="entry name" value="ATP_GRASP"/>
    <property type="match status" value="1"/>
</dbReference>
<gene>
    <name evidence="3" type="ORF">FA15DRAFT_622765</name>
</gene>
<evidence type="ECO:0000256" key="1">
    <source>
        <dbReference type="PROSITE-ProRule" id="PRU00409"/>
    </source>
</evidence>
<dbReference type="Pfam" id="PF02655">
    <property type="entry name" value="ATP-grasp_3"/>
    <property type="match status" value="1"/>
</dbReference>
<dbReference type="SUPFAM" id="SSF56059">
    <property type="entry name" value="Glutathione synthetase ATP-binding domain-like"/>
    <property type="match status" value="1"/>
</dbReference>